<organism evidence="1 2">
    <name type="scientific">Trematosphaeria pertusa</name>
    <dbReference type="NCBI Taxonomy" id="390896"/>
    <lineage>
        <taxon>Eukaryota</taxon>
        <taxon>Fungi</taxon>
        <taxon>Dikarya</taxon>
        <taxon>Ascomycota</taxon>
        <taxon>Pezizomycotina</taxon>
        <taxon>Dothideomycetes</taxon>
        <taxon>Pleosporomycetidae</taxon>
        <taxon>Pleosporales</taxon>
        <taxon>Massarineae</taxon>
        <taxon>Trematosphaeriaceae</taxon>
        <taxon>Trematosphaeria</taxon>
    </lineage>
</organism>
<reference evidence="1" key="1">
    <citation type="journal article" date="2020" name="Stud. Mycol.">
        <title>101 Dothideomycetes genomes: a test case for predicting lifestyles and emergence of pathogens.</title>
        <authorList>
            <person name="Haridas S."/>
            <person name="Albert R."/>
            <person name="Binder M."/>
            <person name="Bloem J."/>
            <person name="Labutti K."/>
            <person name="Salamov A."/>
            <person name="Andreopoulos B."/>
            <person name="Baker S."/>
            <person name="Barry K."/>
            <person name="Bills G."/>
            <person name="Bluhm B."/>
            <person name="Cannon C."/>
            <person name="Castanera R."/>
            <person name="Culley D."/>
            <person name="Daum C."/>
            <person name="Ezra D."/>
            <person name="Gonzalez J."/>
            <person name="Henrissat B."/>
            <person name="Kuo A."/>
            <person name="Liang C."/>
            <person name="Lipzen A."/>
            <person name="Lutzoni F."/>
            <person name="Magnuson J."/>
            <person name="Mondo S."/>
            <person name="Nolan M."/>
            <person name="Ohm R."/>
            <person name="Pangilinan J."/>
            <person name="Park H.-J."/>
            <person name="Ramirez L."/>
            <person name="Alfaro M."/>
            <person name="Sun H."/>
            <person name="Tritt A."/>
            <person name="Yoshinaga Y."/>
            <person name="Zwiers L.-H."/>
            <person name="Turgeon B."/>
            <person name="Goodwin S."/>
            <person name="Spatafora J."/>
            <person name="Crous P."/>
            <person name="Grigoriev I."/>
        </authorList>
    </citation>
    <scope>NUCLEOTIDE SEQUENCE</scope>
    <source>
        <strain evidence="1">CBS 122368</strain>
    </source>
</reference>
<dbReference type="AlphaFoldDB" id="A0A6A6HU62"/>
<proteinExistence type="predicted"/>
<keyword evidence="2" id="KW-1185">Reference proteome</keyword>
<protein>
    <submittedName>
        <fullName evidence="1">Uncharacterized protein</fullName>
    </submittedName>
</protein>
<dbReference type="RefSeq" id="XP_033676302.1">
    <property type="nucleotide sequence ID" value="XM_033834211.1"/>
</dbReference>
<evidence type="ECO:0000313" key="1">
    <source>
        <dbReference type="EMBL" id="KAF2241298.1"/>
    </source>
</evidence>
<dbReference type="EMBL" id="ML987213">
    <property type="protein sequence ID" value="KAF2241298.1"/>
    <property type="molecule type" value="Genomic_DNA"/>
</dbReference>
<dbReference type="Proteomes" id="UP000800094">
    <property type="component" value="Unassembled WGS sequence"/>
</dbReference>
<name>A0A6A6HU62_9PLEO</name>
<dbReference type="GeneID" id="54587541"/>
<gene>
    <name evidence="1" type="ORF">BU26DRAFT_572140</name>
</gene>
<sequence length="193" mass="21319">MEQISLYYREKAWSYIPCNAVSPYHDLRCGHRIATKTIEPCGSNCTHPDQNFPFICPTCIIWQVVLGLGLEEEQDENEPPIAQLECLTMEDVAEPTTPTAGASKVDCKVAAIAGEEIQRLRKQHFRDAGATARVCGIAQFLRDFPEAVCRPRKEAPRMQDVLDLLGALGIEEYPEVDELGEILNALSTNAGGS</sequence>
<evidence type="ECO:0000313" key="2">
    <source>
        <dbReference type="Proteomes" id="UP000800094"/>
    </source>
</evidence>
<dbReference type="OrthoDB" id="3764174at2759"/>
<accession>A0A6A6HU62</accession>